<keyword evidence="12" id="KW-1185">Reference proteome</keyword>
<dbReference type="Proteomes" id="UP001244341">
    <property type="component" value="Chromosome 17b"/>
</dbReference>
<evidence type="ECO:0000256" key="6">
    <source>
        <dbReference type="ARBA" id="ARBA00022723"/>
    </source>
</evidence>
<gene>
    <name evidence="11" type="ORF">OEZ85_013571</name>
</gene>
<accession>A0ABY8US40</accession>
<evidence type="ECO:0000256" key="9">
    <source>
        <dbReference type="ARBA" id="ARBA00022842"/>
    </source>
</evidence>
<keyword evidence="6" id="KW-0479">Metal-binding</keyword>
<dbReference type="Pfam" id="PF02367">
    <property type="entry name" value="TsaE"/>
    <property type="match status" value="1"/>
</dbReference>
<dbReference type="InterPro" id="IPR003442">
    <property type="entry name" value="T6A_TsaE"/>
</dbReference>
<keyword evidence="5" id="KW-0819">tRNA processing</keyword>
<evidence type="ECO:0000313" key="11">
    <source>
        <dbReference type="EMBL" id="WIA23930.1"/>
    </source>
</evidence>
<name>A0ABY8US40_TETOB</name>
<sequence>MQKALRSDCYCLYGSVGAGKSVFSRAFIRAAAQDPTLPVPSPTYLLQLIYEEHEGPPIHHFDLYRLESQQDMSRLDLAASFSSAQQQQQDDLLQSVRDTGDEEFEEAEDEYEELFTDKRQRLVQLRAFGKDWAERVQQLAQHMQ</sequence>
<keyword evidence="4" id="KW-0963">Cytoplasm</keyword>
<keyword evidence="8" id="KW-0067">ATP-binding</keyword>
<organism evidence="11 12">
    <name type="scientific">Tetradesmus obliquus</name>
    <name type="common">Green alga</name>
    <name type="synonym">Acutodesmus obliquus</name>
    <dbReference type="NCBI Taxonomy" id="3088"/>
    <lineage>
        <taxon>Eukaryota</taxon>
        <taxon>Viridiplantae</taxon>
        <taxon>Chlorophyta</taxon>
        <taxon>core chlorophytes</taxon>
        <taxon>Chlorophyceae</taxon>
        <taxon>CS clade</taxon>
        <taxon>Sphaeropleales</taxon>
        <taxon>Scenedesmaceae</taxon>
        <taxon>Tetradesmus</taxon>
    </lineage>
</organism>
<reference evidence="11 12" key="1">
    <citation type="submission" date="2023-05" db="EMBL/GenBank/DDBJ databases">
        <title>A 100% complete, gapless, phased diploid assembly of the Scenedesmus obliquus UTEX 3031 genome.</title>
        <authorList>
            <person name="Biondi T.C."/>
            <person name="Hanschen E.R."/>
            <person name="Kwon T."/>
            <person name="Eng W."/>
            <person name="Kruse C.P.S."/>
            <person name="Koehler S.I."/>
            <person name="Kunde Y."/>
            <person name="Gleasner C.D."/>
            <person name="You Mak K.T."/>
            <person name="Polle J."/>
            <person name="Hovde B.T."/>
            <person name="Starkenburg S.R."/>
        </authorList>
    </citation>
    <scope>NUCLEOTIDE SEQUENCE [LARGE SCALE GENOMIC DNA]</scope>
    <source>
        <strain evidence="11 12">DOE0152z</strain>
    </source>
</reference>
<dbReference type="PANTHER" id="PTHR33540">
    <property type="entry name" value="TRNA THREONYLCARBAMOYLADENOSINE BIOSYNTHESIS PROTEIN TSAE"/>
    <property type="match status" value="1"/>
</dbReference>
<keyword evidence="9" id="KW-0460">Magnesium</keyword>
<protein>
    <recommendedName>
        <fullName evidence="3">tRNA threonylcarbamoyladenosine biosynthesis protein TsaE</fullName>
    </recommendedName>
    <alternativeName>
        <fullName evidence="10">t(6)A37 threonylcarbamoyladenosine biosynthesis protein TsaE</fullName>
    </alternativeName>
</protein>
<dbReference type="Gene3D" id="3.40.50.300">
    <property type="entry name" value="P-loop containing nucleotide triphosphate hydrolases"/>
    <property type="match status" value="1"/>
</dbReference>
<keyword evidence="7" id="KW-0547">Nucleotide-binding</keyword>
<evidence type="ECO:0000256" key="4">
    <source>
        <dbReference type="ARBA" id="ARBA00022490"/>
    </source>
</evidence>
<evidence type="ECO:0000313" key="12">
    <source>
        <dbReference type="Proteomes" id="UP001244341"/>
    </source>
</evidence>
<comment type="subcellular location">
    <subcellularLocation>
        <location evidence="1">Cytoplasm</location>
    </subcellularLocation>
</comment>
<evidence type="ECO:0000256" key="8">
    <source>
        <dbReference type="ARBA" id="ARBA00022840"/>
    </source>
</evidence>
<evidence type="ECO:0000256" key="3">
    <source>
        <dbReference type="ARBA" id="ARBA00019010"/>
    </source>
</evidence>
<evidence type="ECO:0000256" key="1">
    <source>
        <dbReference type="ARBA" id="ARBA00004496"/>
    </source>
</evidence>
<dbReference type="InterPro" id="IPR027417">
    <property type="entry name" value="P-loop_NTPase"/>
</dbReference>
<evidence type="ECO:0000256" key="7">
    <source>
        <dbReference type="ARBA" id="ARBA00022741"/>
    </source>
</evidence>
<proteinExistence type="inferred from homology"/>
<dbReference type="SUPFAM" id="SSF52540">
    <property type="entry name" value="P-loop containing nucleoside triphosphate hydrolases"/>
    <property type="match status" value="1"/>
</dbReference>
<evidence type="ECO:0000256" key="2">
    <source>
        <dbReference type="ARBA" id="ARBA00007599"/>
    </source>
</evidence>
<dbReference type="PANTHER" id="PTHR33540:SF2">
    <property type="entry name" value="TRNA THREONYLCARBAMOYLADENOSINE BIOSYNTHESIS PROTEIN TSAE"/>
    <property type="match status" value="1"/>
</dbReference>
<evidence type="ECO:0000256" key="5">
    <source>
        <dbReference type="ARBA" id="ARBA00022694"/>
    </source>
</evidence>
<comment type="similarity">
    <text evidence="2">Belongs to the TsaE family.</text>
</comment>
<dbReference type="EMBL" id="CP126224">
    <property type="protein sequence ID" value="WIA23930.1"/>
    <property type="molecule type" value="Genomic_DNA"/>
</dbReference>
<evidence type="ECO:0000256" key="10">
    <source>
        <dbReference type="ARBA" id="ARBA00032441"/>
    </source>
</evidence>